<comment type="caution">
    <text evidence="1">The sequence shown here is derived from an EMBL/GenBank/DDBJ whole genome shotgun (WGS) entry which is preliminary data.</text>
</comment>
<proteinExistence type="predicted"/>
<accession>A0ACB8CGB3</accession>
<keyword evidence="2" id="KW-1185">Reference proteome</keyword>
<evidence type="ECO:0000313" key="1">
    <source>
        <dbReference type="EMBL" id="KAH7941747.1"/>
    </source>
</evidence>
<evidence type="ECO:0000313" key="2">
    <source>
        <dbReference type="Proteomes" id="UP000821865"/>
    </source>
</evidence>
<dbReference type="EMBL" id="CM023476">
    <property type="protein sequence ID" value="KAH7941747.1"/>
    <property type="molecule type" value="Genomic_DNA"/>
</dbReference>
<organism evidence="1 2">
    <name type="scientific">Dermacentor silvarum</name>
    <name type="common">Tick</name>
    <dbReference type="NCBI Taxonomy" id="543639"/>
    <lineage>
        <taxon>Eukaryota</taxon>
        <taxon>Metazoa</taxon>
        <taxon>Ecdysozoa</taxon>
        <taxon>Arthropoda</taxon>
        <taxon>Chelicerata</taxon>
        <taxon>Arachnida</taxon>
        <taxon>Acari</taxon>
        <taxon>Parasitiformes</taxon>
        <taxon>Ixodida</taxon>
        <taxon>Ixodoidea</taxon>
        <taxon>Ixodidae</taxon>
        <taxon>Rhipicephalinae</taxon>
        <taxon>Dermacentor</taxon>
    </lineage>
</organism>
<protein>
    <submittedName>
        <fullName evidence="1">Uncharacterized protein</fullName>
    </submittedName>
</protein>
<sequence>MMQDGVLSFHRFPRNHELKAKWMKVIGRKQWPSKWWTAVCSDHFAPEDFVSGHAALGMLKPKAVPSVFWDKGSPVVTQARRAPRKLPAGSSRIQTIDTASPHGEETNAPESSALAEASTFIVVALNSPTTSADVPSTPVRTSGNDSSHHDVAATAHQTTSGEQPKGLAMTGPTLPHESAPNLGVQDVAECGRQQKVLMVRTATSDERESSTLQVMEPEPQTGAAEKPAAAPEAHQSGAQQADGQLVTAPTTPAGAQQRTFQRKDLTKIFVEIRKRLVGKYPQGQCSPFMLCAECKEPLLQAAATSDTSAGSTSKTQRKDIVAKLRERALNSQVTTWTSDEVVSVDFEQPAESPSSAPVQDKPVGTSSPSAADLLAFCSVLADADGAVLKCCVPSCTNRSDEPRHQPLAFYR</sequence>
<reference evidence="1" key="1">
    <citation type="submission" date="2020-05" db="EMBL/GenBank/DDBJ databases">
        <title>Large-scale comparative analyses of tick genomes elucidate their genetic diversity and vector capacities.</title>
        <authorList>
            <person name="Jia N."/>
            <person name="Wang J."/>
            <person name="Shi W."/>
            <person name="Du L."/>
            <person name="Sun Y."/>
            <person name="Zhan W."/>
            <person name="Jiang J."/>
            <person name="Wang Q."/>
            <person name="Zhang B."/>
            <person name="Ji P."/>
            <person name="Sakyi L.B."/>
            <person name="Cui X."/>
            <person name="Yuan T."/>
            <person name="Jiang B."/>
            <person name="Yang W."/>
            <person name="Lam T.T.-Y."/>
            <person name="Chang Q."/>
            <person name="Ding S."/>
            <person name="Wang X."/>
            <person name="Zhu J."/>
            <person name="Ruan X."/>
            <person name="Zhao L."/>
            <person name="Wei J."/>
            <person name="Que T."/>
            <person name="Du C."/>
            <person name="Cheng J."/>
            <person name="Dai P."/>
            <person name="Han X."/>
            <person name="Huang E."/>
            <person name="Gao Y."/>
            <person name="Liu J."/>
            <person name="Shao H."/>
            <person name="Ye R."/>
            <person name="Li L."/>
            <person name="Wei W."/>
            <person name="Wang X."/>
            <person name="Wang C."/>
            <person name="Yang T."/>
            <person name="Huo Q."/>
            <person name="Li W."/>
            <person name="Guo W."/>
            <person name="Chen H."/>
            <person name="Zhou L."/>
            <person name="Ni X."/>
            <person name="Tian J."/>
            <person name="Zhou Y."/>
            <person name="Sheng Y."/>
            <person name="Liu T."/>
            <person name="Pan Y."/>
            <person name="Xia L."/>
            <person name="Li J."/>
            <person name="Zhao F."/>
            <person name="Cao W."/>
        </authorList>
    </citation>
    <scope>NUCLEOTIDE SEQUENCE</scope>
    <source>
        <strain evidence="1">Dsil-2018</strain>
    </source>
</reference>
<dbReference type="Proteomes" id="UP000821865">
    <property type="component" value="Chromosome 7"/>
</dbReference>
<gene>
    <name evidence="1" type="ORF">HPB49_016928</name>
</gene>
<name>A0ACB8CGB3_DERSI</name>